<sequence>MLSSLNENLFGRSTCLPLHQRTCIQAHLLDEGSVAKQSLILASHLQKTHAPSAHPSAKLSYCLYSSVLGRDCLGSF</sequence>
<dbReference type="EMBL" id="FR824160">
    <property type="protein sequence ID" value="CCA21233.1"/>
    <property type="molecule type" value="Genomic_DNA"/>
</dbReference>
<evidence type="ECO:0000313" key="1">
    <source>
        <dbReference type="EMBL" id="CCA21233.1"/>
    </source>
</evidence>
<proteinExistence type="predicted"/>
<accession>F0WIY7</accession>
<dbReference type="AlphaFoldDB" id="F0WIY7"/>
<organism evidence="1">
    <name type="scientific">Albugo laibachii Nc14</name>
    <dbReference type="NCBI Taxonomy" id="890382"/>
    <lineage>
        <taxon>Eukaryota</taxon>
        <taxon>Sar</taxon>
        <taxon>Stramenopiles</taxon>
        <taxon>Oomycota</taxon>
        <taxon>Peronosporomycetes</taxon>
        <taxon>Albuginales</taxon>
        <taxon>Albuginaceae</taxon>
        <taxon>Albugo</taxon>
    </lineage>
</organism>
<name>F0WIY7_9STRA</name>
<dbReference type="HOGENOM" id="CLU_2659681_0_0_1"/>
<gene>
    <name evidence="1" type="primary">AlNc14C115G6523</name>
    <name evidence="1" type="ORF">ALNC14_073760</name>
</gene>
<reference evidence="1" key="2">
    <citation type="submission" date="2011-02" db="EMBL/GenBank/DDBJ databases">
        <authorList>
            <person name="MacLean D."/>
        </authorList>
    </citation>
    <scope>NUCLEOTIDE SEQUENCE</scope>
</reference>
<reference evidence="1" key="1">
    <citation type="journal article" date="2011" name="PLoS Biol.">
        <title>Gene gain and loss during evolution of obligate parasitism in the white rust pathogen of Arabidopsis thaliana.</title>
        <authorList>
            <person name="Kemen E."/>
            <person name="Gardiner A."/>
            <person name="Schultz-Larsen T."/>
            <person name="Kemen A.C."/>
            <person name="Balmuth A.L."/>
            <person name="Robert-Seilaniantz A."/>
            <person name="Bailey K."/>
            <person name="Holub E."/>
            <person name="Studholme D.J."/>
            <person name="Maclean D."/>
            <person name="Jones J.D."/>
        </authorList>
    </citation>
    <scope>NUCLEOTIDE SEQUENCE</scope>
</reference>
<protein>
    <submittedName>
        <fullName evidence="1">AlNc14C115G6523 protein</fullName>
    </submittedName>
</protein>